<keyword evidence="1" id="KW-0812">Transmembrane</keyword>
<dbReference type="EMBL" id="OX465086">
    <property type="protein sequence ID" value="CAI9260607.1"/>
    <property type="molecule type" value="Genomic_DNA"/>
</dbReference>
<dbReference type="Proteomes" id="UP001177003">
    <property type="component" value="Chromosome 0"/>
</dbReference>
<keyword evidence="1" id="KW-0472">Membrane</keyword>
<reference evidence="2" key="1">
    <citation type="submission" date="2023-04" db="EMBL/GenBank/DDBJ databases">
        <authorList>
            <person name="Vijverberg K."/>
            <person name="Xiong W."/>
            <person name="Schranz E."/>
        </authorList>
    </citation>
    <scope>NUCLEOTIDE SEQUENCE</scope>
</reference>
<keyword evidence="1" id="KW-1133">Transmembrane helix</keyword>
<proteinExistence type="predicted"/>
<accession>A0AA35VGV2</accession>
<gene>
    <name evidence="2" type="ORF">LSALG_LOCUS1437</name>
</gene>
<dbReference type="AlphaFoldDB" id="A0AA35VGV2"/>
<evidence type="ECO:0000313" key="3">
    <source>
        <dbReference type="Proteomes" id="UP001177003"/>
    </source>
</evidence>
<protein>
    <submittedName>
        <fullName evidence="2">Uncharacterized protein</fullName>
    </submittedName>
</protein>
<sequence>MGRTEPNPNRTIAKLDISTRILDSGTKNKISTLSHLLFHSMFTTPPHRNPLSASMVQRTHVVPNITNARKLLDATVTISISRETTPYPIIQRQIMQQITRQTRHQESLLSALSHLYSLSLLQPLLYVITLSN</sequence>
<evidence type="ECO:0000256" key="1">
    <source>
        <dbReference type="SAM" id="Phobius"/>
    </source>
</evidence>
<evidence type="ECO:0000313" key="2">
    <source>
        <dbReference type="EMBL" id="CAI9260607.1"/>
    </source>
</evidence>
<name>A0AA35VGV2_LACSI</name>
<organism evidence="2 3">
    <name type="scientific">Lactuca saligna</name>
    <name type="common">Willowleaf lettuce</name>
    <dbReference type="NCBI Taxonomy" id="75948"/>
    <lineage>
        <taxon>Eukaryota</taxon>
        <taxon>Viridiplantae</taxon>
        <taxon>Streptophyta</taxon>
        <taxon>Embryophyta</taxon>
        <taxon>Tracheophyta</taxon>
        <taxon>Spermatophyta</taxon>
        <taxon>Magnoliopsida</taxon>
        <taxon>eudicotyledons</taxon>
        <taxon>Gunneridae</taxon>
        <taxon>Pentapetalae</taxon>
        <taxon>asterids</taxon>
        <taxon>campanulids</taxon>
        <taxon>Asterales</taxon>
        <taxon>Asteraceae</taxon>
        <taxon>Cichorioideae</taxon>
        <taxon>Cichorieae</taxon>
        <taxon>Lactucinae</taxon>
        <taxon>Lactuca</taxon>
    </lineage>
</organism>
<keyword evidence="3" id="KW-1185">Reference proteome</keyword>
<feature type="transmembrane region" description="Helical" evidence="1">
    <location>
        <begin position="108"/>
        <end position="128"/>
    </location>
</feature>